<sequence length="115" mass="12669">MTTKAGSAHRQIWGENGFGIQCACTVGWRLTPLADTFSAIFSGPVSLSLLSSLTGPPNSIIPSIKLSARIRAKGTSWPLKYAQQWVTAGPIELLPNENKFCLEIMHFRMSRFVPY</sequence>
<keyword evidence="2" id="KW-1185">Reference proteome</keyword>
<evidence type="ECO:0000313" key="1">
    <source>
        <dbReference type="EMBL" id="GFR76807.1"/>
    </source>
</evidence>
<evidence type="ECO:0000313" key="2">
    <source>
        <dbReference type="Proteomes" id="UP000762676"/>
    </source>
</evidence>
<comment type="caution">
    <text evidence="1">The sequence shown here is derived from an EMBL/GenBank/DDBJ whole genome shotgun (WGS) entry which is preliminary data.</text>
</comment>
<dbReference type="EMBL" id="BMAT01000942">
    <property type="protein sequence ID" value="GFR76807.1"/>
    <property type="molecule type" value="Genomic_DNA"/>
</dbReference>
<accession>A0AAV4FTR4</accession>
<proteinExistence type="predicted"/>
<dbReference type="AlphaFoldDB" id="A0AAV4FTR4"/>
<name>A0AAV4FTR4_9GAST</name>
<organism evidence="1 2">
    <name type="scientific">Elysia marginata</name>
    <dbReference type="NCBI Taxonomy" id="1093978"/>
    <lineage>
        <taxon>Eukaryota</taxon>
        <taxon>Metazoa</taxon>
        <taxon>Spiralia</taxon>
        <taxon>Lophotrochozoa</taxon>
        <taxon>Mollusca</taxon>
        <taxon>Gastropoda</taxon>
        <taxon>Heterobranchia</taxon>
        <taxon>Euthyneura</taxon>
        <taxon>Panpulmonata</taxon>
        <taxon>Sacoglossa</taxon>
        <taxon>Placobranchoidea</taxon>
        <taxon>Plakobranchidae</taxon>
        <taxon>Elysia</taxon>
    </lineage>
</organism>
<dbReference type="Proteomes" id="UP000762676">
    <property type="component" value="Unassembled WGS sequence"/>
</dbReference>
<protein>
    <submittedName>
        <fullName evidence="1">Uncharacterized protein</fullName>
    </submittedName>
</protein>
<gene>
    <name evidence="1" type="ORF">ElyMa_000492500</name>
</gene>
<reference evidence="1 2" key="1">
    <citation type="journal article" date="2021" name="Elife">
        <title>Chloroplast acquisition without the gene transfer in kleptoplastic sea slugs, Plakobranchus ocellatus.</title>
        <authorList>
            <person name="Maeda T."/>
            <person name="Takahashi S."/>
            <person name="Yoshida T."/>
            <person name="Shimamura S."/>
            <person name="Takaki Y."/>
            <person name="Nagai Y."/>
            <person name="Toyoda A."/>
            <person name="Suzuki Y."/>
            <person name="Arimoto A."/>
            <person name="Ishii H."/>
            <person name="Satoh N."/>
            <person name="Nishiyama T."/>
            <person name="Hasebe M."/>
            <person name="Maruyama T."/>
            <person name="Minagawa J."/>
            <person name="Obokata J."/>
            <person name="Shigenobu S."/>
        </authorList>
    </citation>
    <scope>NUCLEOTIDE SEQUENCE [LARGE SCALE GENOMIC DNA]</scope>
</reference>